<proteinExistence type="predicted"/>
<reference evidence="1" key="1">
    <citation type="submission" date="2023-03" db="EMBL/GenBank/DDBJ databases">
        <title>Andean soil-derived lignocellulolytic bacterial consortium as a source of novel taxa and putative plastic-active enzymes.</title>
        <authorList>
            <person name="Diaz-Garcia L."/>
            <person name="Chuvochina M."/>
            <person name="Feuerriegel G."/>
            <person name="Bunk B."/>
            <person name="Sproer C."/>
            <person name="Streit W.R."/>
            <person name="Rodriguez L.M."/>
            <person name="Overmann J."/>
            <person name="Jimenez D.J."/>
        </authorList>
    </citation>
    <scope>NUCLEOTIDE SEQUENCE</scope>
    <source>
        <strain evidence="1">MAG 3858</strain>
    </source>
</reference>
<dbReference type="AlphaFoldDB" id="A0AAJ6B8S4"/>
<name>A0AAJ6B8S4_9SPHI</name>
<gene>
    <name evidence="1" type="ORF">P0Y49_21960</name>
</gene>
<dbReference type="Proteomes" id="UP001214530">
    <property type="component" value="Chromosome"/>
</dbReference>
<sequence length="429" mass="48226">MTAVVGILNKQAVALAADSAVTISGVKGRKIFNKANKVFTLSKYHPIGVMIYNSASFMSTPWETIIKMYRKQLGDKSCATVKAYQEDFLNYLRSKDFFTTPVTQQVFLKDFAEIIVGDAISAVASKNQILLEQPTDENKVRFLALVEENLIELSDYFNAVDICPEFIDYDFDAFKAHSKNTLDGLVDSTLKQNGFVITDTIIEVINAAVYAVLKAKETTTSYTGLIFSGFGEDEIYPQLIPINISFVVDNKIRYYVDEDSVACITTKNDGAIRPFAQQDVIDTILSGIDPELDSTYLQNFSSIFKKYNEVILQTIGDSNPQLKAQVEALNTDVLQSEFAQMNSLIKTEKYIVPLMNAVCSLSKEDLAEMAESLIYLTYLKRRITFAEESVGGPVDVAIISKGDGFVWIKRKHYFNPELNKHFFENYFNK</sequence>
<evidence type="ECO:0000313" key="2">
    <source>
        <dbReference type="Proteomes" id="UP001214530"/>
    </source>
</evidence>
<evidence type="ECO:0000313" key="1">
    <source>
        <dbReference type="EMBL" id="WEK19443.1"/>
    </source>
</evidence>
<dbReference type="EMBL" id="CP119313">
    <property type="protein sequence ID" value="WEK19443.1"/>
    <property type="molecule type" value="Genomic_DNA"/>
</dbReference>
<accession>A0AAJ6B8S4</accession>
<protein>
    <submittedName>
        <fullName evidence="1">Uncharacterized protein</fullName>
    </submittedName>
</protein>
<organism evidence="1 2">
    <name type="scientific">Candidatus Pedobacter colombiensis</name>
    <dbReference type="NCBI Taxonomy" id="3121371"/>
    <lineage>
        <taxon>Bacteria</taxon>
        <taxon>Pseudomonadati</taxon>
        <taxon>Bacteroidota</taxon>
        <taxon>Sphingobacteriia</taxon>
        <taxon>Sphingobacteriales</taxon>
        <taxon>Sphingobacteriaceae</taxon>
        <taxon>Pedobacter</taxon>
    </lineage>
</organism>